<gene>
    <name evidence="2" type="ORF">Bfra_008185</name>
</gene>
<feature type="compositionally biased region" description="Polar residues" evidence="1">
    <location>
        <begin position="39"/>
        <end position="54"/>
    </location>
</feature>
<dbReference type="SUPFAM" id="SSF54695">
    <property type="entry name" value="POZ domain"/>
    <property type="match status" value="1"/>
</dbReference>
<keyword evidence="3" id="KW-1185">Reference proteome</keyword>
<sequence>MFVTYDPDGDLVLLLTRVIELRDTNEGEIQGDSAKTKAESQNYSEENNSTDELSASSEDVHMLVSSKHMCLASPVFKAMLQHSNFKEGRELASVGKIEISLPDDDPDAFAVLMCIIHGRTRNVPRKIDLDLLSRISTLVDKYQLHEVVEIMSDRWISLLEAELPETFTDGLLPWLSISWVFEKPSIFKEVTRIAERQSNGKIGEDRDDIPIPNRVLDAIQERRLTAIVDAYSTVETILNTGKHHCTAPRKDSFECSGMVLGTLLQSSKKLGIFPVPDLTDTELTFNYVVSQIRKVEVVALCDKISPFKGFEYHHWSTHGVKQAIDTALAILEKRLSGLDMGDFKKRKRVQPELKLSARVKANNLDMTHLYLIHIYHTGSASKLDSSQSTIFDPHQTVILLQWHQTLLTFQRSLSLKPKATSFLSLHGILRIKKKAKKDSLNESTSLKRKTPDDTSNTITMLVSSKHLILASPVFDVMVGDARFKEGAELLVCGKVEIKLPDDDPDAFAMVANVIHHRNKMVPGNISLQLFVKVAILTEKYQIFDAMRWVSREWFDNLPCSIHNKLSNIYPLIFTSLVFGNACVFERYTRRAILHSKGNFGANMKDDYYVRPSIIDAIKTARTQALSDIFDALNSFIKRGTEPLPYCDDPRNTCGIMTTGSFLKKCWPFPPAPYVGINLFNLHKCVSKLKGRKFSEQRGTLVPGLGCKNQQMFTNMIAVQIKELGRKIVGLNIEKFQQKIPAKEDLAFCD</sequence>
<proteinExistence type="predicted"/>
<evidence type="ECO:0000313" key="2">
    <source>
        <dbReference type="EMBL" id="KAF5872908.1"/>
    </source>
</evidence>
<dbReference type="GeneID" id="59262240"/>
<organism evidence="2 3">
    <name type="scientific">Botrytis fragariae</name>
    <dbReference type="NCBI Taxonomy" id="1964551"/>
    <lineage>
        <taxon>Eukaryota</taxon>
        <taxon>Fungi</taxon>
        <taxon>Dikarya</taxon>
        <taxon>Ascomycota</taxon>
        <taxon>Pezizomycotina</taxon>
        <taxon>Leotiomycetes</taxon>
        <taxon>Helotiales</taxon>
        <taxon>Sclerotiniaceae</taxon>
        <taxon>Botrytis</taxon>
    </lineage>
</organism>
<dbReference type="AlphaFoldDB" id="A0A8H6ASS5"/>
<dbReference type="RefSeq" id="XP_037191854.1">
    <property type="nucleotide sequence ID" value="XM_037338548.1"/>
</dbReference>
<comment type="caution">
    <text evidence="2">The sequence shown here is derived from an EMBL/GenBank/DDBJ whole genome shotgun (WGS) entry which is preliminary data.</text>
</comment>
<dbReference type="InterPro" id="IPR011333">
    <property type="entry name" value="SKP1/BTB/POZ_sf"/>
</dbReference>
<dbReference type="OrthoDB" id="5326346at2759"/>
<accession>A0A8H6ASS5</accession>
<protein>
    <recommendedName>
        <fullName evidence="4">BTB domain-containing protein</fullName>
    </recommendedName>
</protein>
<feature type="region of interest" description="Disordered" evidence="1">
    <location>
        <begin position="29"/>
        <end position="54"/>
    </location>
</feature>
<reference evidence="2 3" key="1">
    <citation type="journal article" date="2020" name="Phytopathology">
        <title>A high-quality genome resource of Botrytis fragariae, a new and rapidly spreading fungal pathogen causing strawberry gray mold in the U.S.A.</title>
        <authorList>
            <person name="Wu Y."/>
            <person name="Saski C.A."/>
            <person name="Schnabel G."/>
            <person name="Xiao S."/>
            <person name="Hu M."/>
        </authorList>
    </citation>
    <scope>NUCLEOTIDE SEQUENCE [LARGE SCALE GENOMIC DNA]</scope>
    <source>
        <strain evidence="2 3">BVB16</strain>
    </source>
</reference>
<evidence type="ECO:0008006" key="4">
    <source>
        <dbReference type="Google" id="ProtNLM"/>
    </source>
</evidence>
<evidence type="ECO:0000256" key="1">
    <source>
        <dbReference type="SAM" id="MobiDB-lite"/>
    </source>
</evidence>
<dbReference type="EMBL" id="JABFCT010000009">
    <property type="protein sequence ID" value="KAF5872908.1"/>
    <property type="molecule type" value="Genomic_DNA"/>
</dbReference>
<name>A0A8H6ASS5_9HELO</name>
<evidence type="ECO:0000313" key="3">
    <source>
        <dbReference type="Proteomes" id="UP000531561"/>
    </source>
</evidence>
<dbReference type="Gene3D" id="3.30.710.10">
    <property type="entry name" value="Potassium Channel Kv1.1, Chain A"/>
    <property type="match status" value="1"/>
</dbReference>
<dbReference type="Proteomes" id="UP000531561">
    <property type="component" value="Unassembled WGS sequence"/>
</dbReference>